<dbReference type="EnsemblPlants" id="TraesCS6A02G302100.1">
    <property type="protein sequence ID" value="TraesCS6A02G302100.1"/>
    <property type="gene ID" value="TraesCS6A02G302100"/>
</dbReference>
<dbReference type="Gramene" id="TraesRN6A0100773200.1">
    <property type="protein sequence ID" value="TraesRN6A0100773200.1"/>
    <property type="gene ID" value="TraesRN6A0100773200"/>
</dbReference>
<protein>
    <submittedName>
        <fullName evidence="2">Uncharacterized protein</fullName>
    </submittedName>
</protein>
<evidence type="ECO:0000256" key="1">
    <source>
        <dbReference type="SAM" id="MobiDB-lite"/>
    </source>
</evidence>
<reference evidence="2" key="2">
    <citation type="submission" date="2018-10" db="UniProtKB">
        <authorList>
            <consortium name="EnsemblPlants"/>
        </authorList>
    </citation>
    <scope>IDENTIFICATION</scope>
</reference>
<evidence type="ECO:0000313" key="3">
    <source>
        <dbReference type="Proteomes" id="UP000019116"/>
    </source>
</evidence>
<gene>
    <name evidence="2" type="primary">LOC123128345</name>
</gene>
<dbReference type="Proteomes" id="UP000019116">
    <property type="component" value="Chromosome 6A"/>
</dbReference>
<dbReference type="OrthoDB" id="1907176at2759"/>
<accession>A0A3B6NUC6</accession>
<dbReference type="PANTHER" id="PTHR33924">
    <property type="entry name" value="CATION-TRANSPORTING ATPASE"/>
    <property type="match status" value="1"/>
</dbReference>
<sequence>MTENTQGSGRRAFGDLTNVLGKRPASCDLEKNAGGVKMSRVEKVVNPRKESDEKAKANVGASGNLIEVLVDGIGKEDFARTSIFRGAKVQHMAAQAAGLLSKDDDDVRNRCVSLDSSGLNDKAESSLESEGGCEGEDDEDTDSELLPYASEASKIVINDKTNEGECLTQEEMVVSPGNQNPQSSFDATARDDMACTNVQHPPMGVGGLEKSCATKSCTCSFCLKAAFMWTDLHYQDARSRLGALKKSIKFARSLEAKRQGNEFNADRYSKRAAEMGFELSQQQRSLFLHTENALVRESAQLVSCFIPTIFQLSQNYVDGVLVSICMVSLWLVAKSCDCHSLLSV</sequence>
<organism evidence="2">
    <name type="scientific">Triticum aestivum</name>
    <name type="common">Wheat</name>
    <dbReference type="NCBI Taxonomy" id="4565"/>
    <lineage>
        <taxon>Eukaryota</taxon>
        <taxon>Viridiplantae</taxon>
        <taxon>Streptophyta</taxon>
        <taxon>Embryophyta</taxon>
        <taxon>Tracheophyta</taxon>
        <taxon>Spermatophyta</taxon>
        <taxon>Magnoliopsida</taxon>
        <taxon>Liliopsida</taxon>
        <taxon>Poales</taxon>
        <taxon>Poaceae</taxon>
        <taxon>BOP clade</taxon>
        <taxon>Pooideae</taxon>
        <taxon>Triticodae</taxon>
        <taxon>Triticeae</taxon>
        <taxon>Triticinae</taxon>
        <taxon>Triticum</taxon>
    </lineage>
</organism>
<name>A0A3B6NUC6_WHEAT</name>
<dbReference type="Gramene" id="TraesCLE_scaffold_076496_01G000100.1">
    <property type="protein sequence ID" value="TraesCLE_scaffold_076496_01G000100.1"/>
    <property type="gene ID" value="TraesCLE_scaffold_076496_01G000100"/>
</dbReference>
<feature type="region of interest" description="Disordered" evidence="1">
    <location>
        <begin position="113"/>
        <end position="142"/>
    </location>
</feature>
<reference evidence="2" key="1">
    <citation type="submission" date="2018-08" db="EMBL/GenBank/DDBJ databases">
        <authorList>
            <person name="Rossello M."/>
        </authorList>
    </citation>
    <scope>NUCLEOTIDE SEQUENCE [LARGE SCALE GENOMIC DNA]</scope>
    <source>
        <strain evidence="2">cv. Chinese Spring</strain>
    </source>
</reference>
<evidence type="ECO:0000313" key="2">
    <source>
        <dbReference type="EnsemblPlants" id="TraesCS6A02G302100.1"/>
    </source>
</evidence>
<proteinExistence type="predicted"/>
<dbReference type="Gramene" id="TraesCAD_scaffold_092656_01G000100.1">
    <property type="protein sequence ID" value="TraesCAD_scaffold_092656_01G000100.1"/>
    <property type="gene ID" value="TraesCAD_scaffold_092656_01G000100"/>
</dbReference>
<dbReference type="Gramene" id="TraesCS6A03G0793800.1">
    <property type="protein sequence ID" value="TraesCS6A03G0793800.1.CDS"/>
    <property type="gene ID" value="TraesCS6A03G0793800"/>
</dbReference>
<dbReference type="PANTHER" id="PTHR33924:SF1">
    <property type="entry name" value="DNA-DIRECTED RNA POLYMERASE SUBUNIT BETA"/>
    <property type="match status" value="1"/>
</dbReference>
<feature type="compositionally biased region" description="Acidic residues" evidence="1">
    <location>
        <begin position="131"/>
        <end position="142"/>
    </location>
</feature>
<dbReference type="Gramene" id="TraesCS6A02G302100.1">
    <property type="protein sequence ID" value="TraesCS6A02G302100.1"/>
    <property type="gene ID" value="TraesCS6A02G302100"/>
</dbReference>
<dbReference type="OMA" id="AANDGEC"/>
<dbReference type="AlphaFoldDB" id="A0A3B6NUC6"/>
<keyword evidence="3" id="KW-1185">Reference proteome</keyword>